<dbReference type="PANTHER" id="PTHR33164">
    <property type="entry name" value="TRANSCRIPTIONAL REGULATOR, MARR FAMILY"/>
    <property type="match status" value="1"/>
</dbReference>
<dbReference type="GO" id="GO:0003677">
    <property type="term" value="F:DNA binding"/>
    <property type="evidence" value="ECO:0007669"/>
    <property type="project" value="UniProtKB-KW"/>
</dbReference>
<organism evidence="2 3">
    <name type="scientific">Microlunatus sagamiharensis</name>
    <dbReference type="NCBI Taxonomy" id="546874"/>
    <lineage>
        <taxon>Bacteria</taxon>
        <taxon>Bacillati</taxon>
        <taxon>Actinomycetota</taxon>
        <taxon>Actinomycetes</taxon>
        <taxon>Propionibacteriales</taxon>
        <taxon>Propionibacteriaceae</taxon>
        <taxon>Microlunatus</taxon>
    </lineage>
</organism>
<dbReference type="AlphaFoldDB" id="A0A1H2LP01"/>
<name>A0A1H2LP01_9ACTN</name>
<reference evidence="3" key="1">
    <citation type="submission" date="2016-10" db="EMBL/GenBank/DDBJ databases">
        <authorList>
            <person name="Varghese N."/>
            <person name="Submissions S."/>
        </authorList>
    </citation>
    <scope>NUCLEOTIDE SEQUENCE [LARGE SCALE GENOMIC DNA]</scope>
    <source>
        <strain evidence="3">DSM 21743</strain>
    </source>
</reference>
<evidence type="ECO:0000313" key="2">
    <source>
        <dbReference type="EMBL" id="SDU82485.1"/>
    </source>
</evidence>
<evidence type="ECO:0000259" key="1">
    <source>
        <dbReference type="PROSITE" id="PS50995"/>
    </source>
</evidence>
<dbReference type="InterPro" id="IPR000835">
    <property type="entry name" value="HTH_MarR-typ"/>
</dbReference>
<dbReference type="Pfam" id="PF12802">
    <property type="entry name" value="MarR_2"/>
    <property type="match status" value="1"/>
</dbReference>
<dbReference type="STRING" id="546874.SAMN04488544_0540"/>
<dbReference type="OrthoDB" id="8966183at2"/>
<dbReference type="PANTHER" id="PTHR33164:SF57">
    <property type="entry name" value="MARR-FAMILY TRANSCRIPTIONAL REGULATOR"/>
    <property type="match status" value="1"/>
</dbReference>
<dbReference type="RefSeq" id="WP_091073142.1">
    <property type="nucleotide sequence ID" value="NZ_LT629799.1"/>
</dbReference>
<dbReference type="SUPFAM" id="SSF46785">
    <property type="entry name" value="Winged helix' DNA-binding domain"/>
    <property type="match status" value="1"/>
</dbReference>
<keyword evidence="2" id="KW-0238">DNA-binding</keyword>
<dbReference type="InterPro" id="IPR036390">
    <property type="entry name" value="WH_DNA-bd_sf"/>
</dbReference>
<keyword evidence="3" id="KW-1185">Reference proteome</keyword>
<dbReference type="GO" id="GO:0006950">
    <property type="term" value="P:response to stress"/>
    <property type="evidence" value="ECO:0007669"/>
    <property type="project" value="TreeGrafter"/>
</dbReference>
<dbReference type="InterPro" id="IPR039422">
    <property type="entry name" value="MarR/SlyA-like"/>
</dbReference>
<dbReference type="CDD" id="cd00090">
    <property type="entry name" value="HTH_ARSR"/>
    <property type="match status" value="1"/>
</dbReference>
<dbReference type="Gene3D" id="1.10.10.10">
    <property type="entry name" value="Winged helix-like DNA-binding domain superfamily/Winged helix DNA-binding domain"/>
    <property type="match status" value="1"/>
</dbReference>
<dbReference type="Proteomes" id="UP000198825">
    <property type="component" value="Chromosome I"/>
</dbReference>
<sequence length="131" mass="14600">MTVDDGVPLDEACHRMVRHLSFRGPMRPSALSDELGTGRSNVSKMVKRLETSGLVAREPDPGDSRAYRVLLTPAGLDVAQRFYDLGDRLTDQVLSDWDAADVETYTRLTERFARGALSRAEEIRRHGLDAV</sequence>
<dbReference type="EMBL" id="LT629799">
    <property type="protein sequence ID" value="SDU82485.1"/>
    <property type="molecule type" value="Genomic_DNA"/>
</dbReference>
<dbReference type="InterPro" id="IPR036388">
    <property type="entry name" value="WH-like_DNA-bd_sf"/>
</dbReference>
<proteinExistence type="predicted"/>
<feature type="domain" description="HTH marR-type" evidence="1">
    <location>
        <begin position="1"/>
        <end position="114"/>
    </location>
</feature>
<dbReference type="GO" id="GO:0003700">
    <property type="term" value="F:DNA-binding transcription factor activity"/>
    <property type="evidence" value="ECO:0007669"/>
    <property type="project" value="InterPro"/>
</dbReference>
<protein>
    <submittedName>
        <fullName evidence="2">DNA-binding transcriptional regulator, MarR family</fullName>
    </submittedName>
</protein>
<dbReference type="PROSITE" id="PS50995">
    <property type="entry name" value="HTH_MARR_2"/>
    <property type="match status" value="1"/>
</dbReference>
<dbReference type="InterPro" id="IPR011991">
    <property type="entry name" value="ArsR-like_HTH"/>
</dbReference>
<dbReference type="PRINTS" id="PR00598">
    <property type="entry name" value="HTHMARR"/>
</dbReference>
<evidence type="ECO:0000313" key="3">
    <source>
        <dbReference type="Proteomes" id="UP000198825"/>
    </source>
</evidence>
<gene>
    <name evidence="2" type="ORF">SAMN04488544_0540</name>
</gene>
<dbReference type="SMART" id="SM00347">
    <property type="entry name" value="HTH_MARR"/>
    <property type="match status" value="1"/>
</dbReference>
<accession>A0A1H2LP01</accession>